<evidence type="ECO:0000313" key="3">
    <source>
        <dbReference type="Proteomes" id="UP000597762"/>
    </source>
</evidence>
<evidence type="ECO:0000256" key="1">
    <source>
        <dbReference type="SAM" id="MobiDB-lite"/>
    </source>
</evidence>
<dbReference type="OrthoDB" id="6122502at2759"/>
<feature type="region of interest" description="Disordered" evidence="1">
    <location>
        <begin position="296"/>
        <end position="316"/>
    </location>
</feature>
<feature type="compositionally biased region" description="Basic and acidic residues" evidence="1">
    <location>
        <begin position="90"/>
        <end position="101"/>
    </location>
</feature>
<organism evidence="2 3">
    <name type="scientific">Acanthosepion pharaonis</name>
    <name type="common">Pharaoh cuttlefish</name>
    <name type="synonym">Sepia pharaonis</name>
    <dbReference type="NCBI Taxonomy" id="158019"/>
    <lineage>
        <taxon>Eukaryota</taxon>
        <taxon>Metazoa</taxon>
        <taxon>Spiralia</taxon>
        <taxon>Lophotrochozoa</taxon>
        <taxon>Mollusca</taxon>
        <taxon>Cephalopoda</taxon>
        <taxon>Coleoidea</taxon>
        <taxon>Decapodiformes</taxon>
        <taxon>Sepiida</taxon>
        <taxon>Sepiina</taxon>
        <taxon>Sepiidae</taxon>
        <taxon>Acanthosepion</taxon>
    </lineage>
</organism>
<feature type="region of interest" description="Disordered" evidence="1">
    <location>
        <begin position="1"/>
        <end position="49"/>
    </location>
</feature>
<proteinExistence type="predicted"/>
<dbReference type="AlphaFoldDB" id="A0A812AWI9"/>
<feature type="compositionally biased region" description="Polar residues" evidence="1">
    <location>
        <begin position="149"/>
        <end position="171"/>
    </location>
</feature>
<dbReference type="EMBL" id="CAHIKZ030000266">
    <property type="protein sequence ID" value="CAE1164872.1"/>
    <property type="molecule type" value="Genomic_DNA"/>
</dbReference>
<comment type="caution">
    <text evidence="2">The sequence shown here is derived from an EMBL/GenBank/DDBJ whole genome shotgun (WGS) entry which is preliminary data.</text>
</comment>
<sequence>MSVSGYPTLEESRRSTDFCHDFKSTQQRERTSQSENEKPVQTERFTTMRRASFQCHAVLTKQKGKMPTLSASHEYPSPMHAVMRQYQPKIGDDKEKKDKNESACSNRTPSRQSESLEGATGVTVIRRSSFTARSSSKISDMNFVTSSQTRRTSCQNSPLFKSSNETLSRDSSVGDELTKRQTGEVDQAVVTSPISSLESLQRKNQESGVLRRVPLNQNCIEELEPRQTVSSHKASRASSSTDLRDVSKHYQYQSQVHISKELLPSQISSNSEKYSEYQNLKDLEHGKIFKKTESVHSYNQKHPDNQSVSPTELSVSEKNKNFQNLKGDTCSYTSDEGYCASLSSIPSGRRQLSIQSDTSWISADIEDCRSCDANVVSYSCGCASDTAHCGHSQKLDRKLSLNKSENSITTRNEILQTSKVLPFRQTSL</sequence>
<feature type="region of interest" description="Disordered" evidence="1">
    <location>
        <begin position="149"/>
        <end position="184"/>
    </location>
</feature>
<feature type="region of interest" description="Disordered" evidence="1">
    <location>
        <begin position="224"/>
        <end position="247"/>
    </location>
</feature>
<feature type="compositionally biased region" description="Polar residues" evidence="1">
    <location>
        <begin position="102"/>
        <end position="115"/>
    </location>
</feature>
<name>A0A812AWI9_ACAPH</name>
<feature type="region of interest" description="Disordered" evidence="1">
    <location>
        <begin position="63"/>
        <end position="120"/>
    </location>
</feature>
<evidence type="ECO:0000313" key="2">
    <source>
        <dbReference type="EMBL" id="CAE1164872.1"/>
    </source>
</evidence>
<dbReference type="Proteomes" id="UP000597762">
    <property type="component" value="Unassembled WGS sequence"/>
</dbReference>
<keyword evidence="3" id="KW-1185">Reference proteome</keyword>
<accession>A0A812AWI9</accession>
<gene>
    <name evidence="2" type="ORF">SPHA_8220</name>
</gene>
<protein>
    <submittedName>
        <fullName evidence="2">Uncharacterized protein</fullName>
    </submittedName>
</protein>
<feature type="compositionally biased region" description="Low complexity" evidence="1">
    <location>
        <begin position="230"/>
        <end position="240"/>
    </location>
</feature>
<feature type="compositionally biased region" description="Basic and acidic residues" evidence="1">
    <location>
        <begin position="10"/>
        <end position="41"/>
    </location>
</feature>
<reference evidence="2" key="1">
    <citation type="submission" date="2021-01" db="EMBL/GenBank/DDBJ databases">
        <authorList>
            <person name="Li R."/>
            <person name="Bekaert M."/>
        </authorList>
    </citation>
    <scope>NUCLEOTIDE SEQUENCE</scope>
    <source>
        <strain evidence="2">Farmed</strain>
    </source>
</reference>
<feature type="compositionally biased region" description="Polar residues" evidence="1">
    <location>
        <begin position="296"/>
        <end position="314"/>
    </location>
</feature>